<sequence>MKREIRIPVQKRSIEKRNKIIDAALQIFNEKGYFNTNTAEIAKRAELATGSLYSYFKDKKDIFLEVSNLYGHTIYNHSVKELSKIEDTNDLDLMIKTTINIILESHKIYSKFHQEMMTLCYIDNEVKYQVREQQKLLLNKYIEKFKNLNFKNSKEEYFLLYSLIEDTCHEIIYNEKSDLDREDLIEVCVALIKKILLLNVV</sequence>
<evidence type="ECO:0000256" key="2">
    <source>
        <dbReference type="PROSITE-ProRule" id="PRU00335"/>
    </source>
</evidence>
<dbReference type="Gene3D" id="1.10.10.60">
    <property type="entry name" value="Homeodomain-like"/>
    <property type="match status" value="1"/>
</dbReference>
<keyword evidence="1 2" id="KW-0238">DNA-binding</keyword>
<feature type="DNA-binding region" description="H-T-H motif" evidence="2">
    <location>
        <begin position="37"/>
        <end position="56"/>
    </location>
</feature>
<dbReference type="RefSeq" id="WP_090093489.1">
    <property type="nucleotide sequence ID" value="NZ_FOMG01000027.1"/>
</dbReference>
<dbReference type="InterPro" id="IPR001647">
    <property type="entry name" value="HTH_TetR"/>
</dbReference>
<dbReference type="STRING" id="119641.SAMN05421842_12755"/>
<dbReference type="SUPFAM" id="SSF46689">
    <property type="entry name" value="Homeodomain-like"/>
    <property type="match status" value="1"/>
</dbReference>
<dbReference type="InterPro" id="IPR050624">
    <property type="entry name" value="HTH-type_Tx_Regulator"/>
</dbReference>
<evidence type="ECO:0000313" key="4">
    <source>
        <dbReference type="EMBL" id="SFD25680.1"/>
    </source>
</evidence>
<dbReference type="InterPro" id="IPR009057">
    <property type="entry name" value="Homeodomain-like_sf"/>
</dbReference>
<dbReference type="Proteomes" id="UP000199263">
    <property type="component" value="Unassembled WGS sequence"/>
</dbReference>
<dbReference type="OrthoDB" id="9808476at2"/>
<dbReference type="PRINTS" id="PR00455">
    <property type="entry name" value="HTHTETR"/>
</dbReference>
<dbReference type="Pfam" id="PF00440">
    <property type="entry name" value="TetR_N"/>
    <property type="match status" value="1"/>
</dbReference>
<dbReference type="Gene3D" id="1.10.357.10">
    <property type="entry name" value="Tetracycline Repressor, domain 2"/>
    <property type="match status" value="1"/>
</dbReference>
<dbReference type="GO" id="GO:0003677">
    <property type="term" value="F:DNA binding"/>
    <property type="evidence" value="ECO:0007669"/>
    <property type="project" value="UniProtKB-UniRule"/>
</dbReference>
<name>A0A1I1R5V8_9CLOT</name>
<dbReference type="AlphaFoldDB" id="A0A1I1R5V8"/>
<gene>
    <name evidence="4" type="ORF">SAMN05421842_12755</name>
</gene>
<dbReference type="EMBL" id="FOMG01000027">
    <property type="protein sequence ID" value="SFD25680.1"/>
    <property type="molecule type" value="Genomic_DNA"/>
</dbReference>
<reference evidence="4 5" key="1">
    <citation type="submission" date="2016-10" db="EMBL/GenBank/DDBJ databases">
        <authorList>
            <person name="de Groot N.N."/>
        </authorList>
    </citation>
    <scope>NUCLEOTIDE SEQUENCE [LARGE SCALE GENOMIC DNA]</scope>
    <source>
        <strain evidence="4 5">DSM 12992</strain>
    </source>
</reference>
<dbReference type="PANTHER" id="PTHR43479">
    <property type="entry name" value="ACREF/ENVCD OPERON REPRESSOR-RELATED"/>
    <property type="match status" value="1"/>
</dbReference>
<evidence type="ECO:0000256" key="1">
    <source>
        <dbReference type="ARBA" id="ARBA00023125"/>
    </source>
</evidence>
<proteinExistence type="predicted"/>
<evidence type="ECO:0000313" key="5">
    <source>
        <dbReference type="Proteomes" id="UP000199263"/>
    </source>
</evidence>
<dbReference type="PROSITE" id="PS50977">
    <property type="entry name" value="HTH_TETR_2"/>
    <property type="match status" value="1"/>
</dbReference>
<dbReference type="PANTHER" id="PTHR43479:SF11">
    <property type="entry name" value="ACREF_ENVCD OPERON REPRESSOR-RELATED"/>
    <property type="match status" value="1"/>
</dbReference>
<protein>
    <submittedName>
        <fullName evidence="4">DNA-binding transcriptional regulator, AcrR family</fullName>
    </submittedName>
</protein>
<keyword evidence="5" id="KW-1185">Reference proteome</keyword>
<feature type="domain" description="HTH tetR-type" evidence="3">
    <location>
        <begin position="14"/>
        <end position="74"/>
    </location>
</feature>
<evidence type="ECO:0000259" key="3">
    <source>
        <dbReference type="PROSITE" id="PS50977"/>
    </source>
</evidence>
<accession>A0A1I1R5V8</accession>
<organism evidence="4 5">
    <name type="scientific">Clostridium uliginosum</name>
    <dbReference type="NCBI Taxonomy" id="119641"/>
    <lineage>
        <taxon>Bacteria</taxon>
        <taxon>Bacillati</taxon>
        <taxon>Bacillota</taxon>
        <taxon>Clostridia</taxon>
        <taxon>Eubacteriales</taxon>
        <taxon>Clostridiaceae</taxon>
        <taxon>Clostridium</taxon>
    </lineage>
</organism>